<dbReference type="KEGG" id="dhy:DESAM_23149"/>
<gene>
    <name evidence="1" type="ORF">DESAM_23149</name>
</gene>
<keyword evidence="2" id="KW-1185">Reference proteome</keyword>
<sequence length="55" mass="6334">MMKIIVKGQISKDIFAKKVILNRMFCDFSVLCVYLVLFEMRAIVLEITAVVFCSD</sequence>
<dbReference type="HOGENOM" id="CLU_3024705_0_0_7"/>
<evidence type="ECO:0000313" key="1">
    <source>
        <dbReference type="EMBL" id="CCO25416.1"/>
    </source>
</evidence>
<protein>
    <submittedName>
        <fullName evidence="1">Uncharacterized protein</fullName>
    </submittedName>
</protein>
<dbReference type="AlphaFoldDB" id="L0RIM4"/>
<reference evidence="1 2" key="1">
    <citation type="submission" date="2012-10" db="EMBL/GenBank/DDBJ databases">
        <authorList>
            <person name="Genoscope - CEA"/>
        </authorList>
    </citation>
    <scope>NUCLEOTIDE SEQUENCE [LARGE SCALE GENOMIC DNA]</scope>
    <source>
        <strain evidence="2">AM13 / DSM 14728</strain>
    </source>
</reference>
<proteinExistence type="predicted"/>
<evidence type="ECO:0000313" key="2">
    <source>
        <dbReference type="Proteomes" id="UP000010808"/>
    </source>
</evidence>
<name>L0RIM4_9BACT</name>
<dbReference type="EMBL" id="FO203522">
    <property type="protein sequence ID" value="CCO25416.1"/>
    <property type="molecule type" value="Genomic_DNA"/>
</dbReference>
<organism evidence="1 2">
    <name type="scientific">Maridesulfovibrio hydrothermalis AM13 = DSM 14728</name>
    <dbReference type="NCBI Taxonomy" id="1121451"/>
    <lineage>
        <taxon>Bacteria</taxon>
        <taxon>Pseudomonadati</taxon>
        <taxon>Thermodesulfobacteriota</taxon>
        <taxon>Desulfovibrionia</taxon>
        <taxon>Desulfovibrionales</taxon>
        <taxon>Desulfovibrionaceae</taxon>
        <taxon>Maridesulfovibrio</taxon>
    </lineage>
</organism>
<accession>L0RIM4</accession>
<dbReference type="PATRIC" id="fig|1121451.3.peg.3355"/>
<dbReference type="Proteomes" id="UP000010808">
    <property type="component" value="Chromosome"/>
</dbReference>